<dbReference type="PROSITE" id="PS50206">
    <property type="entry name" value="RHODANESE_3"/>
    <property type="match status" value="1"/>
</dbReference>
<organism evidence="2 3">
    <name type="scientific">Candidatus Thiopontia autotrophica</name>
    <dbReference type="NCBI Taxonomy" id="2841688"/>
    <lineage>
        <taxon>Bacteria</taxon>
        <taxon>Pseudomonadati</taxon>
        <taxon>Pseudomonadota</taxon>
        <taxon>Gammaproteobacteria</taxon>
        <taxon>Candidatus Thiopontia</taxon>
    </lineage>
</organism>
<dbReference type="SMART" id="SM00450">
    <property type="entry name" value="RHOD"/>
    <property type="match status" value="1"/>
</dbReference>
<proteinExistence type="predicted"/>
<dbReference type="Gene3D" id="3.40.250.10">
    <property type="entry name" value="Rhodanese-like domain"/>
    <property type="match status" value="1"/>
</dbReference>
<dbReference type="SUPFAM" id="SSF52821">
    <property type="entry name" value="Rhodanese/Cell cycle control phosphatase"/>
    <property type="match status" value="1"/>
</dbReference>
<dbReference type="InterPro" id="IPR001763">
    <property type="entry name" value="Rhodanese-like_dom"/>
</dbReference>
<evidence type="ECO:0000313" key="3">
    <source>
        <dbReference type="Proteomes" id="UP000654401"/>
    </source>
</evidence>
<reference evidence="2 3" key="1">
    <citation type="submission" date="2020-08" db="EMBL/GenBank/DDBJ databases">
        <title>Bridging the membrane lipid divide: bacteria of the FCB group superphylum have the potential to synthesize archaeal ether lipids.</title>
        <authorList>
            <person name="Villanueva L."/>
            <person name="Von Meijenfeldt F.A.B."/>
            <person name="Westbye A.B."/>
            <person name="Yadav S."/>
            <person name="Hopmans E.C."/>
            <person name="Dutilh B.E."/>
            <person name="Sinninghe Damste J.S."/>
        </authorList>
    </citation>
    <scope>NUCLEOTIDE SEQUENCE [LARGE SCALE GENOMIC DNA]</scope>
    <source>
        <strain evidence="2">NIOZ-UU100</strain>
    </source>
</reference>
<dbReference type="PANTHER" id="PTHR43031">
    <property type="entry name" value="FAD-DEPENDENT OXIDOREDUCTASE"/>
    <property type="match status" value="1"/>
</dbReference>
<dbReference type="InterPro" id="IPR050229">
    <property type="entry name" value="GlpE_sulfurtransferase"/>
</dbReference>
<dbReference type="Proteomes" id="UP000654401">
    <property type="component" value="Unassembled WGS sequence"/>
</dbReference>
<gene>
    <name evidence="2" type="ORF">H8D24_02600</name>
</gene>
<name>A0A8J6NWA3_9GAMM</name>
<dbReference type="CDD" id="cd00158">
    <property type="entry name" value="RHOD"/>
    <property type="match status" value="1"/>
</dbReference>
<protein>
    <submittedName>
        <fullName evidence="2">Rhodanese-like domain-containing protein</fullName>
    </submittedName>
</protein>
<dbReference type="Pfam" id="PF00581">
    <property type="entry name" value="Rhodanese"/>
    <property type="match status" value="1"/>
</dbReference>
<sequence>MFSQNISCEDAQRMIKDEDGQLVDVRSPMEYAQGCLPDAVNVPLQSIQVAEEMLDKERPIVLYCVTGARTRMAKTYLESMGFDNVHDLGSFRNYMSC</sequence>
<dbReference type="PANTHER" id="PTHR43031:SF1">
    <property type="entry name" value="PYRIDINE NUCLEOTIDE-DISULPHIDE OXIDOREDUCTASE"/>
    <property type="match status" value="1"/>
</dbReference>
<dbReference type="AlphaFoldDB" id="A0A8J6NWA3"/>
<dbReference type="EMBL" id="JACNFK010000020">
    <property type="protein sequence ID" value="MBC8519281.1"/>
    <property type="molecule type" value="Genomic_DNA"/>
</dbReference>
<accession>A0A8J6NWA3</accession>
<dbReference type="InterPro" id="IPR036873">
    <property type="entry name" value="Rhodanese-like_dom_sf"/>
</dbReference>
<evidence type="ECO:0000259" key="1">
    <source>
        <dbReference type="PROSITE" id="PS50206"/>
    </source>
</evidence>
<feature type="domain" description="Rhodanese" evidence="1">
    <location>
        <begin position="16"/>
        <end position="96"/>
    </location>
</feature>
<comment type="caution">
    <text evidence="2">The sequence shown here is derived from an EMBL/GenBank/DDBJ whole genome shotgun (WGS) entry which is preliminary data.</text>
</comment>
<evidence type="ECO:0000313" key="2">
    <source>
        <dbReference type="EMBL" id="MBC8519281.1"/>
    </source>
</evidence>